<dbReference type="Proteomes" id="UP000035579">
    <property type="component" value="Chromosome"/>
</dbReference>
<gene>
    <name evidence="1" type="ORF">AA314_01257</name>
</gene>
<reference evidence="1 2" key="1">
    <citation type="submission" date="2015-05" db="EMBL/GenBank/DDBJ databases">
        <title>Genome assembly of Archangium gephyra DSM 2261.</title>
        <authorList>
            <person name="Sharma G."/>
            <person name="Subramanian S."/>
        </authorList>
    </citation>
    <scope>NUCLEOTIDE SEQUENCE [LARGE SCALE GENOMIC DNA]</scope>
    <source>
        <strain evidence="1 2">DSM 2261</strain>
    </source>
</reference>
<proteinExistence type="predicted"/>
<organism evidence="1 2">
    <name type="scientific">Archangium gephyra</name>
    <dbReference type="NCBI Taxonomy" id="48"/>
    <lineage>
        <taxon>Bacteria</taxon>
        <taxon>Pseudomonadati</taxon>
        <taxon>Myxococcota</taxon>
        <taxon>Myxococcia</taxon>
        <taxon>Myxococcales</taxon>
        <taxon>Cystobacterineae</taxon>
        <taxon>Archangiaceae</taxon>
        <taxon>Archangium</taxon>
    </lineage>
</organism>
<evidence type="ECO:0000313" key="1">
    <source>
        <dbReference type="EMBL" id="AKI99630.1"/>
    </source>
</evidence>
<dbReference type="KEGG" id="age:AA314_01257"/>
<name>A0AAC8Q3C5_9BACT</name>
<dbReference type="AlphaFoldDB" id="A0AAC8Q3C5"/>
<dbReference type="EMBL" id="CP011509">
    <property type="protein sequence ID" value="AKI99630.1"/>
    <property type="molecule type" value="Genomic_DNA"/>
</dbReference>
<protein>
    <submittedName>
        <fullName evidence="1">Uncharacterized protein</fullName>
    </submittedName>
</protein>
<sequence>MEWDGHPGFLRLWERGPSASWERGHLPARAARWAAAAPFILRGAALAVSPGRPGVGV</sequence>
<accession>A0AAC8Q3C5</accession>
<evidence type="ECO:0000313" key="2">
    <source>
        <dbReference type="Proteomes" id="UP000035579"/>
    </source>
</evidence>